<dbReference type="EMBL" id="DF968182">
    <property type="protein sequence ID" value="GAP43986.1"/>
    <property type="molecule type" value="Genomic_DNA"/>
</dbReference>
<dbReference type="PATRIC" id="fig|1678841.3.peg.2399"/>
<dbReference type="RefSeq" id="WP_082189569.1">
    <property type="nucleotide sequence ID" value="NZ_DF968182.1"/>
</dbReference>
<keyword evidence="3" id="KW-1185">Reference proteome</keyword>
<reference evidence="2" key="1">
    <citation type="journal article" date="2015" name="Genome Announc.">
        <title>Draft Genome Sequence of Bacteroidales Strain TBC1, a Novel Isolate from a Methanogenic Wastewater Treatment System.</title>
        <authorList>
            <person name="Tourlousse D.M."/>
            <person name="Matsuura N."/>
            <person name="Sun L."/>
            <person name="Toyonaga M."/>
            <person name="Kuroda K."/>
            <person name="Ohashi A."/>
            <person name="Cruz R."/>
            <person name="Yamaguchi T."/>
            <person name="Sekiguchi Y."/>
        </authorList>
    </citation>
    <scope>NUCLEOTIDE SEQUENCE [LARGE SCALE GENOMIC DNA]</scope>
    <source>
        <strain evidence="2">TBC1</strain>
    </source>
</reference>
<evidence type="ECO:0000313" key="2">
    <source>
        <dbReference type="EMBL" id="GAP43986.1"/>
    </source>
</evidence>
<gene>
    <name evidence="2" type="ORF">TBC1_112145</name>
</gene>
<proteinExistence type="predicted"/>
<dbReference type="STRING" id="1678841.TBC1_112145"/>
<evidence type="ECO:0000256" key="1">
    <source>
        <dbReference type="SAM" id="Coils"/>
    </source>
</evidence>
<dbReference type="Proteomes" id="UP000053091">
    <property type="component" value="Unassembled WGS sequence"/>
</dbReference>
<protein>
    <submittedName>
        <fullName evidence="2">Chaperone of endosialidase</fullName>
    </submittedName>
</protein>
<evidence type="ECO:0000313" key="3">
    <source>
        <dbReference type="Proteomes" id="UP000053091"/>
    </source>
</evidence>
<feature type="coiled-coil region" evidence="1">
    <location>
        <begin position="644"/>
        <end position="671"/>
    </location>
</feature>
<name>A0A0S7C0G4_9BACT</name>
<dbReference type="OrthoDB" id="1240046at2"/>
<accession>A0A0S7C0G4</accession>
<organism evidence="2">
    <name type="scientific">Lentimicrobium saccharophilum</name>
    <dbReference type="NCBI Taxonomy" id="1678841"/>
    <lineage>
        <taxon>Bacteria</taxon>
        <taxon>Pseudomonadati</taxon>
        <taxon>Bacteroidota</taxon>
        <taxon>Bacteroidia</taxon>
        <taxon>Bacteroidales</taxon>
        <taxon>Lentimicrobiaceae</taxon>
        <taxon>Lentimicrobium</taxon>
    </lineage>
</organism>
<keyword evidence="1" id="KW-0175">Coiled coil</keyword>
<sequence>MKKISILILMLLLQGSILLSQVAINIDGSLPDNSAMLDVQSTSKGLLIPQMSMAQRNSILLPAPGLLVFQNDATAGFYYNAGSRMVPNWKLVGSNAGPWLYSGTTIYYNAGNVGIGTSSPAARFHVANGDALINGLTVGRGPWNIANNTVLGMQALQNGDAGTGITAIGAMALANATEQSDLVAVGDSALYNNGLNAVQSYHGTENTAVGPKSLYSNTTGFWNTALGYRAMYANTGGYYNTAVGHRALECNTTGYQNTACGFPALKSNTQGERNAAFGSASLQTNTIGNYNSAFGYATLYSNTTGSSNVAIGLRALYSNTDRSDLVAIGDSALYNNGLNVSASYHATSNTAIGSNALYSNTVGYSNTAIGSGALYSNTYGYYNTAIGSEALYSDAYGCYNTALGYEALEKLGTYASGYGNCAIGYRSLEDLSDGSNNTAIGRSSLSNLSSGEDNVAVGDASGPYQWAGTSHCSRGTMLGVAAGVSQDFAENFTALGYYAEVDASYQVRIGNDNVTSIGGYTGWTTLTTDESYQFNVRENVAGLDFILKLRPVTYQMDVEKLADFRSKRRKNRPDSLENEKLLRLEAEGRQQKSMEVYSGFVAQEVEKAALETGYDFSGLDVPKSESGLYGLRYAEFVVPLVKGMQEQQAIIENQQKQIDELLKRIKELEAHR</sequence>
<dbReference type="AlphaFoldDB" id="A0A0S7C0G4"/>